<accession>A0A5S9WRU7</accession>
<protein>
    <submittedName>
        <fullName evidence="1">Uncharacterized protein</fullName>
    </submittedName>
</protein>
<gene>
    <name evidence="1" type="ORF">C24_LOCUS5269</name>
</gene>
<dbReference type="EMBL" id="CACSHJ010000087">
    <property type="protein sequence ID" value="CAA0313060.1"/>
    <property type="molecule type" value="Genomic_DNA"/>
</dbReference>
<evidence type="ECO:0000313" key="2">
    <source>
        <dbReference type="Proteomes" id="UP000434276"/>
    </source>
</evidence>
<proteinExistence type="predicted"/>
<sequence length="90" mass="10723">MNLDQSKWLKTTSEISHSIQQQIFHNVFDIIECGVKNLREESIRRSYESVLEDDTVEYCDRTGCWSWLFLCFDLSKFVENVRSLVSGRRR</sequence>
<name>A0A5S9WRU7_ARATH</name>
<dbReference type="AlphaFoldDB" id="A0A5S9WRU7"/>
<reference evidence="1 2" key="1">
    <citation type="submission" date="2019-12" db="EMBL/GenBank/DDBJ databases">
        <authorList>
            <person name="Jiao W.-B."/>
            <person name="Schneeberger K."/>
        </authorList>
    </citation>
    <scope>NUCLEOTIDE SEQUENCE [LARGE SCALE GENOMIC DNA]</scope>
    <source>
        <strain evidence="2">cv. C24</strain>
    </source>
</reference>
<organism evidence="1 2">
    <name type="scientific">Arabidopsis thaliana</name>
    <name type="common">Mouse-ear cress</name>
    <dbReference type="NCBI Taxonomy" id="3702"/>
    <lineage>
        <taxon>Eukaryota</taxon>
        <taxon>Viridiplantae</taxon>
        <taxon>Streptophyta</taxon>
        <taxon>Embryophyta</taxon>
        <taxon>Tracheophyta</taxon>
        <taxon>Spermatophyta</taxon>
        <taxon>Magnoliopsida</taxon>
        <taxon>eudicotyledons</taxon>
        <taxon>Gunneridae</taxon>
        <taxon>Pentapetalae</taxon>
        <taxon>rosids</taxon>
        <taxon>malvids</taxon>
        <taxon>Brassicales</taxon>
        <taxon>Brassicaceae</taxon>
        <taxon>Camelineae</taxon>
        <taxon>Arabidopsis</taxon>
    </lineage>
</organism>
<evidence type="ECO:0000313" key="1">
    <source>
        <dbReference type="EMBL" id="CAA0313060.1"/>
    </source>
</evidence>
<dbReference type="Proteomes" id="UP000434276">
    <property type="component" value="Unassembled WGS sequence"/>
</dbReference>